<dbReference type="PANTHER" id="PTHR10277">
    <property type="entry name" value="HOMOCITRATE SYNTHASE-RELATED"/>
    <property type="match status" value="1"/>
</dbReference>
<evidence type="ECO:0000256" key="6">
    <source>
        <dbReference type="ARBA" id="ARBA00023304"/>
    </source>
</evidence>
<dbReference type="SMART" id="SM00917">
    <property type="entry name" value="LeuA_dimer"/>
    <property type="match status" value="1"/>
</dbReference>
<dbReference type="InterPro" id="IPR050073">
    <property type="entry name" value="2-IPM_HCS-like"/>
</dbReference>
<comment type="caution">
    <text evidence="9">The sequence shown here is derived from an EMBL/GenBank/DDBJ whole genome shotgun (WGS) entry which is preliminary data.</text>
</comment>
<dbReference type="InterPro" id="IPR054691">
    <property type="entry name" value="LeuA/HCS_post-cat"/>
</dbReference>
<keyword evidence="6" id="KW-0100">Branched-chain amino acid biosynthesis</keyword>
<dbReference type="Pfam" id="PF08502">
    <property type="entry name" value="LeuA_dimer"/>
    <property type="match status" value="1"/>
</dbReference>
<dbReference type="Proteomes" id="UP000193920">
    <property type="component" value="Unassembled WGS sequence"/>
</dbReference>
<dbReference type="InterPro" id="IPR002034">
    <property type="entry name" value="AIPM/Hcit_synth_CS"/>
</dbReference>
<dbReference type="InterPro" id="IPR013709">
    <property type="entry name" value="2-isopropylmalate_synth_dimer"/>
</dbReference>
<dbReference type="SUPFAM" id="SSF110921">
    <property type="entry name" value="2-isopropylmalate synthase LeuA, allosteric (dimerisation) domain"/>
    <property type="match status" value="1"/>
</dbReference>
<dbReference type="PROSITE" id="PS00815">
    <property type="entry name" value="AIPM_HOMOCIT_SYNTH_1"/>
    <property type="match status" value="1"/>
</dbReference>
<proteinExistence type="inferred from homology"/>
<evidence type="ECO:0000256" key="4">
    <source>
        <dbReference type="ARBA" id="ARBA00022605"/>
    </source>
</evidence>
<dbReference type="EMBL" id="MCOG01000154">
    <property type="protein sequence ID" value="ORY34500.1"/>
    <property type="molecule type" value="Genomic_DNA"/>
</dbReference>
<dbReference type="NCBIfam" id="NF002086">
    <property type="entry name" value="PRK00915.1-3"/>
    <property type="match status" value="1"/>
</dbReference>
<reference evidence="9 10" key="1">
    <citation type="submission" date="2016-08" db="EMBL/GenBank/DDBJ databases">
        <title>A Parts List for Fungal Cellulosomes Revealed by Comparative Genomics.</title>
        <authorList>
            <consortium name="DOE Joint Genome Institute"/>
            <person name="Haitjema C.H."/>
            <person name="Gilmore S.P."/>
            <person name="Henske J.K."/>
            <person name="Solomon K.V."/>
            <person name="De Groot R."/>
            <person name="Kuo A."/>
            <person name="Mondo S.J."/>
            <person name="Salamov A.A."/>
            <person name="Labutti K."/>
            <person name="Zhao Z."/>
            <person name="Chiniquy J."/>
            <person name="Barry K."/>
            <person name="Brewer H.M."/>
            <person name="Purvine S.O."/>
            <person name="Wright A.T."/>
            <person name="Boxma B."/>
            <person name="Van Alen T."/>
            <person name="Hackstein J.H."/>
            <person name="Baker S.E."/>
            <person name="Grigoriev I.V."/>
            <person name="O'Malley M.A."/>
        </authorList>
    </citation>
    <scope>NUCLEOTIDE SEQUENCE [LARGE SCALE GENOMIC DNA]</scope>
    <source>
        <strain evidence="9 10">G1</strain>
    </source>
</reference>
<dbReference type="Gene3D" id="3.20.20.70">
    <property type="entry name" value="Aldolase class I"/>
    <property type="match status" value="1"/>
</dbReference>
<dbReference type="Gene3D" id="1.10.238.260">
    <property type="match status" value="1"/>
</dbReference>
<dbReference type="GO" id="GO:0009098">
    <property type="term" value="P:L-leucine biosynthetic process"/>
    <property type="evidence" value="ECO:0007669"/>
    <property type="project" value="UniProtKB-KW"/>
</dbReference>
<dbReference type="Pfam" id="PF00682">
    <property type="entry name" value="HMGL-like"/>
    <property type="match status" value="1"/>
</dbReference>
<keyword evidence="3" id="KW-0432">Leucine biosynthesis</keyword>
<evidence type="ECO:0000256" key="2">
    <source>
        <dbReference type="ARBA" id="ARBA00012973"/>
    </source>
</evidence>
<keyword evidence="4" id="KW-0028">Amino-acid biosynthesis</keyword>
<dbReference type="GO" id="GO:0003852">
    <property type="term" value="F:2-isopropylmalate synthase activity"/>
    <property type="evidence" value="ECO:0007669"/>
    <property type="project" value="UniProtKB-EC"/>
</dbReference>
<dbReference type="InterPro" id="IPR013785">
    <property type="entry name" value="Aldolase_TIM"/>
</dbReference>
<dbReference type="InterPro" id="IPR000891">
    <property type="entry name" value="PYR_CT"/>
</dbReference>
<evidence type="ECO:0000256" key="1">
    <source>
        <dbReference type="ARBA" id="ARBA00004689"/>
    </source>
</evidence>
<evidence type="ECO:0000313" key="9">
    <source>
        <dbReference type="EMBL" id="ORY34500.1"/>
    </source>
</evidence>
<dbReference type="SUPFAM" id="SSF51569">
    <property type="entry name" value="Aldolase"/>
    <property type="match status" value="1"/>
</dbReference>
<evidence type="ECO:0000313" key="10">
    <source>
        <dbReference type="Proteomes" id="UP000193920"/>
    </source>
</evidence>
<name>A0A1Y2BIT4_9FUNG</name>
<dbReference type="FunFam" id="3.20.20.70:FF:000010">
    <property type="entry name" value="2-isopropylmalate synthase"/>
    <property type="match status" value="1"/>
</dbReference>
<dbReference type="OrthoDB" id="2015253at2759"/>
<dbReference type="FunFam" id="1.10.238.260:FF:000001">
    <property type="entry name" value="2-isopropylmalate synthase"/>
    <property type="match status" value="1"/>
</dbReference>
<comment type="pathway">
    <text evidence="1">Amino-acid biosynthesis; L-leucine biosynthesis; L-leucine from 3-methyl-2-oxobutanoate: step 1/4.</text>
</comment>
<evidence type="ECO:0000259" key="8">
    <source>
        <dbReference type="PROSITE" id="PS50991"/>
    </source>
</evidence>
<dbReference type="PROSITE" id="PS50991">
    <property type="entry name" value="PYR_CT"/>
    <property type="match status" value="1"/>
</dbReference>
<keyword evidence="10" id="KW-1185">Reference proteome</keyword>
<dbReference type="STRING" id="1754190.A0A1Y2BIT4"/>
<comment type="similarity">
    <text evidence="7">Belongs to the alpha-IPM synthase/homocitrate synthase family.</text>
</comment>
<dbReference type="CDD" id="cd07940">
    <property type="entry name" value="DRE_TIM_IPMS"/>
    <property type="match status" value="1"/>
</dbReference>
<organism evidence="9 10">
    <name type="scientific">Neocallimastix californiae</name>
    <dbReference type="NCBI Taxonomy" id="1754190"/>
    <lineage>
        <taxon>Eukaryota</taxon>
        <taxon>Fungi</taxon>
        <taxon>Fungi incertae sedis</taxon>
        <taxon>Chytridiomycota</taxon>
        <taxon>Chytridiomycota incertae sedis</taxon>
        <taxon>Neocallimastigomycetes</taxon>
        <taxon>Neocallimastigales</taxon>
        <taxon>Neocallimastigaceae</taxon>
        <taxon>Neocallimastix</taxon>
    </lineage>
</organism>
<dbReference type="InterPro" id="IPR036230">
    <property type="entry name" value="LeuA_allosteric_dom_sf"/>
</dbReference>
<feature type="domain" description="Pyruvate carboxyltransferase" evidence="8">
    <location>
        <begin position="9"/>
        <end position="282"/>
    </location>
</feature>
<accession>A0A1Y2BIT4</accession>
<dbReference type="EC" id="2.3.3.13" evidence="2"/>
<dbReference type="Gene3D" id="3.30.160.270">
    <property type="match status" value="1"/>
</dbReference>
<evidence type="ECO:0000256" key="3">
    <source>
        <dbReference type="ARBA" id="ARBA00022430"/>
    </source>
</evidence>
<keyword evidence="5 7" id="KW-0808">Transferase</keyword>
<protein>
    <recommendedName>
        <fullName evidence="2">2-isopropylmalate synthase</fullName>
        <ecNumber evidence="2">2.3.3.13</ecNumber>
    </recommendedName>
</protein>
<dbReference type="PROSITE" id="PS00816">
    <property type="entry name" value="AIPM_HOMOCIT_SYNTH_2"/>
    <property type="match status" value="1"/>
</dbReference>
<evidence type="ECO:0000256" key="5">
    <source>
        <dbReference type="ARBA" id="ARBA00022679"/>
    </source>
</evidence>
<dbReference type="GO" id="GO:0010177">
    <property type="term" value="F:methylthioalkylmalate synthase activity"/>
    <property type="evidence" value="ECO:0007669"/>
    <property type="project" value="UniProtKB-ARBA"/>
</dbReference>
<gene>
    <name evidence="9" type="ORF">LY90DRAFT_662015</name>
</gene>
<dbReference type="Pfam" id="PF22617">
    <property type="entry name" value="HCS_D2"/>
    <property type="match status" value="1"/>
</dbReference>
<sequence length="585" mass="64269">MSKYDKNRLIFFDTTLRDGEQSPGATLNIDEKVEIAKQLSALGVDVCEAGFPIASNGDFEAVKRIAIEVGPLLENRKSGEEMVICGLARAVEGDIRRAYDAVKYAPRHRIHTFLATSDIHLKNKLKITRKECIEKSVAAVKLIKSLGVDDIEFSPEDAGRSDKDFLVEILTEVIKAGATTLNIPDTVGYLMPEQYGELIKYLVTKTPGADTVTWSTHCHNDLGLATANTLAGVRNGARQVEVTINGIGERAGNTALEEIALSTFMHKGFFNIFHNIDTTHIYGVSQLVVKRTGMIIQANKAIVGANAFAHESGIHQDGVLKCKETYEIMSPDLVGVPSNLLILGKHSGRNAFRTRLETLLKSNPSYDSKILENNEEFQKLFKNFKKLADSKKKGVTDQDLYALVDDFLNIKKCNEFYILKNIHVTSGTNTIPTATVQLIDLTGNVNESSSDITEENEELTGNVITDAHIGHGAVHAIFQAINRLVCVNSVLRTYELKAITEGSDAMGRVVVRISEQRDQKENSSGNVAILGEMKEKERLGNSTADVFRGEGADNDVLVASAKAYINAINKLMSAKNRQFQIQSPQ</sequence>
<dbReference type="AlphaFoldDB" id="A0A1Y2BIT4"/>
<dbReference type="PANTHER" id="PTHR10277:SF9">
    <property type="entry name" value="2-ISOPROPYLMALATE SYNTHASE 1, CHLOROPLASTIC-RELATED"/>
    <property type="match status" value="1"/>
</dbReference>
<evidence type="ECO:0000256" key="7">
    <source>
        <dbReference type="RuleBase" id="RU003523"/>
    </source>
</evidence>